<organism evidence="7 8">
    <name type="scientific">Paracoccus onchidii</name>
    <dbReference type="NCBI Taxonomy" id="3017813"/>
    <lineage>
        <taxon>Bacteria</taxon>
        <taxon>Pseudomonadati</taxon>
        <taxon>Pseudomonadota</taxon>
        <taxon>Alphaproteobacteria</taxon>
        <taxon>Rhodobacterales</taxon>
        <taxon>Paracoccaceae</taxon>
        <taxon>Paracoccus</taxon>
    </lineage>
</organism>
<evidence type="ECO:0000256" key="1">
    <source>
        <dbReference type="ARBA" id="ARBA00004418"/>
    </source>
</evidence>
<dbReference type="PIRSF" id="PIRSF002741">
    <property type="entry name" value="MppA"/>
    <property type="match status" value="1"/>
</dbReference>
<dbReference type="SUPFAM" id="SSF53850">
    <property type="entry name" value="Periplasmic binding protein-like II"/>
    <property type="match status" value="1"/>
</dbReference>
<reference evidence="7" key="1">
    <citation type="submission" date="2022-12" db="EMBL/GenBank/DDBJ databases">
        <title>Paracoccus onchidii sp. nov., isolated from a marine invertebrate from the South China Sea.</title>
        <authorList>
            <person name="Xu S."/>
            <person name="Liu Z."/>
            <person name="Xu Y."/>
        </authorList>
    </citation>
    <scope>NUCLEOTIDE SEQUENCE</scope>
    <source>
        <strain evidence="7">Z330</strain>
    </source>
</reference>
<keyword evidence="4 5" id="KW-0732">Signal</keyword>
<evidence type="ECO:0000313" key="8">
    <source>
        <dbReference type="Proteomes" id="UP001165641"/>
    </source>
</evidence>
<dbReference type="Gene3D" id="3.40.190.10">
    <property type="entry name" value="Periplasmic binding protein-like II"/>
    <property type="match status" value="1"/>
</dbReference>
<dbReference type="PANTHER" id="PTHR30290:SF10">
    <property type="entry name" value="PERIPLASMIC OLIGOPEPTIDE-BINDING PROTEIN-RELATED"/>
    <property type="match status" value="1"/>
</dbReference>
<evidence type="ECO:0000256" key="4">
    <source>
        <dbReference type="ARBA" id="ARBA00022729"/>
    </source>
</evidence>
<gene>
    <name evidence="7" type="ORF">PAF17_09305</name>
</gene>
<dbReference type="Gene3D" id="3.10.105.10">
    <property type="entry name" value="Dipeptide-binding Protein, Domain 3"/>
    <property type="match status" value="1"/>
</dbReference>
<comment type="caution">
    <text evidence="7">The sequence shown here is derived from an EMBL/GenBank/DDBJ whole genome shotgun (WGS) entry which is preliminary data.</text>
</comment>
<sequence length="519" mass="56855">MTHLTKAATITATLLSGFALSAPALAQDKVLRVGINTPEIKTLDPHRASATAEKGPMSWIFNGLVRFPPGSADPDALEPDLAESWTASEDGTEWIFTLKQGISFHGDWGVLTAEDVVYSLQRAKDPERSSFAAAYSAFETIEALDDHTVRIVLAHPVPGLLGLVSNYHGGQIISKAAAEASGDDFSKAPVGTGPFEFERYDTQQQVVFVAHEEYFRGAPKIDQIDYRLIQADASRELAFASEELDLIYGKREQRWVGRWQNEENTKVDLFWPAEFRTLHLNTAMAPLDDKRVRQAVAHAINVDEIVAFVGADVGPRGCSVVPTGYLGEDCSAGTYEYDPEAAKALLTEAGHPDGVTINAVVSSNNAQLPIMEVIQAQLAQSGITLDMQVVDHPTYHEMIRDDLSGATFYGAARFPVADSYLTEFYHSDAIVGTPTAITNFSHCDVADAAIDAAKVEGDPEVQKAHWAEAQRLIHEQVCSVPLFNLRQVWLRSADVDYGYELEGEMNLAPRITEMTDLTR</sequence>
<dbReference type="InterPro" id="IPR030678">
    <property type="entry name" value="Peptide/Ni-bd"/>
</dbReference>
<comment type="similarity">
    <text evidence="2">Belongs to the bacterial solute-binding protein 5 family.</text>
</comment>
<keyword evidence="8" id="KW-1185">Reference proteome</keyword>
<evidence type="ECO:0000256" key="3">
    <source>
        <dbReference type="ARBA" id="ARBA00022448"/>
    </source>
</evidence>
<dbReference type="Proteomes" id="UP001165641">
    <property type="component" value="Unassembled WGS sequence"/>
</dbReference>
<evidence type="ECO:0000313" key="7">
    <source>
        <dbReference type="EMBL" id="MDB6177708.1"/>
    </source>
</evidence>
<feature type="signal peptide" evidence="5">
    <location>
        <begin position="1"/>
        <end position="26"/>
    </location>
</feature>
<dbReference type="Pfam" id="PF00496">
    <property type="entry name" value="SBP_bac_5"/>
    <property type="match status" value="1"/>
</dbReference>
<name>A0ABT4ZEE8_9RHOB</name>
<dbReference type="InterPro" id="IPR039424">
    <property type="entry name" value="SBP_5"/>
</dbReference>
<comment type="subcellular location">
    <subcellularLocation>
        <location evidence="1">Periplasm</location>
    </subcellularLocation>
</comment>
<dbReference type="CDD" id="cd08508">
    <property type="entry name" value="PBP2_NikA_DppA_OppA_like_1"/>
    <property type="match status" value="1"/>
</dbReference>
<dbReference type="PANTHER" id="PTHR30290">
    <property type="entry name" value="PERIPLASMIC BINDING COMPONENT OF ABC TRANSPORTER"/>
    <property type="match status" value="1"/>
</dbReference>
<protein>
    <submittedName>
        <fullName evidence="7">ABC transporter substrate-binding protein</fullName>
    </submittedName>
</protein>
<dbReference type="RefSeq" id="WP_271888831.1">
    <property type="nucleotide sequence ID" value="NZ_JAQBIE010000010.1"/>
</dbReference>
<evidence type="ECO:0000256" key="2">
    <source>
        <dbReference type="ARBA" id="ARBA00005695"/>
    </source>
</evidence>
<feature type="chain" id="PRO_5045330497" evidence="5">
    <location>
        <begin position="27"/>
        <end position="519"/>
    </location>
</feature>
<feature type="domain" description="Solute-binding protein family 5" evidence="6">
    <location>
        <begin position="77"/>
        <end position="428"/>
    </location>
</feature>
<dbReference type="EMBL" id="JAQBIE010000010">
    <property type="protein sequence ID" value="MDB6177708.1"/>
    <property type="molecule type" value="Genomic_DNA"/>
</dbReference>
<dbReference type="InterPro" id="IPR000914">
    <property type="entry name" value="SBP_5_dom"/>
</dbReference>
<accession>A0ABT4ZEE8</accession>
<evidence type="ECO:0000259" key="6">
    <source>
        <dbReference type="Pfam" id="PF00496"/>
    </source>
</evidence>
<proteinExistence type="inferred from homology"/>
<keyword evidence="3" id="KW-0813">Transport</keyword>
<evidence type="ECO:0000256" key="5">
    <source>
        <dbReference type="SAM" id="SignalP"/>
    </source>
</evidence>